<dbReference type="Proteomes" id="UP000282438">
    <property type="component" value="Chromosome"/>
</dbReference>
<proteinExistence type="predicted"/>
<dbReference type="KEGG" id="iod:EJO50_01840"/>
<dbReference type="AlphaFoldDB" id="A0A3S8ZPE2"/>
<evidence type="ECO:0000313" key="1">
    <source>
        <dbReference type="EMBL" id="AZN35340.1"/>
    </source>
</evidence>
<evidence type="ECO:0000313" key="2">
    <source>
        <dbReference type="Proteomes" id="UP000282438"/>
    </source>
</evidence>
<dbReference type="RefSeq" id="WP_125971312.1">
    <property type="nucleotide sequence ID" value="NZ_CP034433.1"/>
</dbReference>
<organism evidence="1 2">
    <name type="scientific">Iodobacter ciconiae</name>
    <dbReference type="NCBI Taxonomy" id="2496266"/>
    <lineage>
        <taxon>Bacteria</taxon>
        <taxon>Pseudomonadati</taxon>
        <taxon>Pseudomonadota</taxon>
        <taxon>Betaproteobacteria</taxon>
        <taxon>Neisseriales</taxon>
        <taxon>Chitinibacteraceae</taxon>
        <taxon>Iodobacter</taxon>
    </lineage>
</organism>
<sequence length="142" mass="16385">MLMTFSANASECESIPTLILIHEWIGELPKQAELKIYKGDSKFFDKTKSTIEKNNIRFYQPKPEYLPTLEIDFSELKSTRLPINSDFILVIDNKDEYRFSEIEPPIKRLGCPISGKVNDCSFQRNSPVMAAKFKCGKQIMKK</sequence>
<dbReference type="OrthoDB" id="8598363at2"/>
<protein>
    <submittedName>
        <fullName evidence="1">Uncharacterized protein</fullName>
    </submittedName>
</protein>
<reference evidence="1 2" key="1">
    <citation type="submission" date="2018-12" db="EMBL/GenBank/DDBJ databases">
        <title>Complete genome sequence of Iodobacter sp. H11R3.</title>
        <authorList>
            <person name="Bae J.-W."/>
        </authorList>
    </citation>
    <scope>NUCLEOTIDE SEQUENCE [LARGE SCALE GENOMIC DNA]</scope>
    <source>
        <strain evidence="1 2">H11R3</strain>
    </source>
</reference>
<accession>A0A3S8ZPE2</accession>
<name>A0A3S8ZPE2_9NEIS</name>
<keyword evidence="2" id="KW-1185">Reference proteome</keyword>
<gene>
    <name evidence="1" type="ORF">EJO50_01840</name>
</gene>
<dbReference type="EMBL" id="CP034433">
    <property type="protein sequence ID" value="AZN35340.1"/>
    <property type="molecule type" value="Genomic_DNA"/>
</dbReference>